<evidence type="ECO:0000256" key="1">
    <source>
        <dbReference type="SAM" id="Phobius"/>
    </source>
</evidence>
<keyword evidence="1" id="KW-0812">Transmembrane</keyword>
<feature type="transmembrane region" description="Helical" evidence="1">
    <location>
        <begin position="51"/>
        <end position="73"/>
    </location>
</feature>
<feature type="transmembrane region" description="Helical" evidence="1">
    <location>
        <begin position="254"/>
        <end position="275"/>
    </location>
</feature>
<feature type="transmembrane region" description="Helical" evidence="1">
    <location>
        <begin position="221"/>
        <end position="242"/>
    </location>
</feature>
<gene>
    <name evidence="2" type="ORF">GCM10022231_20860</name>
</gene>
<evidence type="ECO:0000313" key="3">
    <source>
        <dbReference type="Proteomes" id="UP001418444"/>
    </source>
</evidence>
<feature type="transmembrane region" description="Helical" evidence="1">
    <location>
        <begin position="21"/>
        <end position="39"/>
    </location>
</feature>
<organism evidence="2 3">
    <name type="scientific">Gordonia caeni</name>
    <dbReference type="NCBI Taxonomy" id="1007097"/>
    <lineage>
        <taxon>Bacteria</taxon>
        <taxon>Bacillati</taxon>
        <taxon>Actinomycetota</taxon>
        <taxon>Actinomycetes</taxon>
        <taxon>Mycobacteriales</taxon>
        <taxon>Gordoniaceae</taxon>
        <taxon>Gordonia</taxon>
    </lineage>
</organism>
<dbReference type="EMBL" id="BAAAZW010000005">
    <property type="protein sequence ID" value="GAA3960658.1"/>
    <property type="molecule type" value="Genomic_DNA"/>
</dbReference>
<comment type="caution">
    <text evidence="2">The sequence shown here is derived from an EMBL/GenBank/DDBJ whole genome shotgun (WGS) entry which is preliminary data.</text>
</comment>
<dbReference type="Proteomes" id="UP001418444">
    <property type="component" value="Unassembled WGS sequence"/>
</dbReference>
<feature type="transmembrane region" description="Helical" evidence="1">
    <location>
        <begin position="106"/>
        <end position="125"/>
    </location>
</feature>
<accession>A0ABP7P6W4</accession>
<name>A0ABP7P6W4_9ACTN</name>
<evidence type="ECO:0000313" key="2">
    <source>
        <dbReference type="EMBL" id="GAA3960658.1"/>
    </source>
</evidence>
<feature type="transmembrane region" description="Helical" evidence="1">
    <location>
        <begin position="287"/>
        <end position="305"/>
    </location>
</feature>
<feature type="transmembrane region" description="Helical" evidence="1">
    <location>
        <begin position="311"/>
        <end position="327"/>
    </location>
</feature>
<dbReference type="RefSeq" id="WP_344783363.1">
    <property type="nucleotide sequence ID" value="NZ_BAAAZW010000005.1"/>
</dbReference>
<sequence length="344" mass="35797">MSQRPRRRLVRRSNGGQYVEAMVVIAVITILVTRAYLAATGYPQIGGGDLHIAHALWGGAGMVIALVAVLSLLGRGPRHFAVLIGGIGFGLFLDEVGKFVTKTNDYFFAPSVSIMYVVLVVILLVNHEILDRLGLSPAASLGSAAAIAQEGLMSGLTPAEYRRAKRLLATAGDGGADARSIAATVTMLDACPQSAPSRAERVSAWFRAHPVADLGGARMTLVAAGLLALFSWAGVVSAVVTITEDVSGGLGPGIVTVGQFLGSALAAALCSICLPLLRRGTIGPVRLLRLAALITILLTEVFNFVAQEFGALINVAVGLLALAVFTYRMQRLRQAAADEAAAAA</sequence>
<protein>
    <submittedName>
        <fullName evidence="2">Uncharacterized protein</fullName>
    </submittedName>
</protein>
<keyword evidence="3" id="KW-1185">Reference proteome</keyword>
<feature type="transmembrane region" description="Helical" evidence="1">
    <location>
        <begin position="80"/>
        <end position="100"/>
    </location>
</feature>
<keyword evidence="1" id="KW-0472">Membrane</keyword>
<keyword evidence="1" id="KW-1133">Transmembrane helix</keyword>
<proteinExistence type="predicted"/>
<reference evidence="3" key="1">
    <citation type="journal article" date="2019" name="Int. J. Syst. Evol. Microbiol.">
        <title>The Global Catalogue of Microorganisms (GCM) 10K type strain sequencing project: providing services to taxonomists for standard genome sequencing and annotation.</title>
        <authorList>
            <consortium name="The Broad Institute Genomics Platform"/>
            <consortium name="The Broad Institute Genome Sequencing Center for Infectious Disease"/>
            <person name="Wu L."/>
            <person name="Ma J."/>
        </authorList>
    </citation>
    <scope>NUCLEOTIDE SEQUENCE [LARGE SCALE GENOMIC DNA]</scope>
    <source>
        <strain evidence="3">JCM 16923</strain>
    </source>
</reference>